<organism evidence="2 3">
    <name type="scientific">Psychrobacillus psychrodurans</name>
    <dbReference type="NCBI Taxonomy" id="126157"/>
    <lineage>
        <taxon>Bacteria</taxon>
        <taxon>Bacillati</taxon>
        <taxon>Bacillota</taxon>
        <taxon>Bacilli</taxon>
        <taxon>Bacillales</taxon>
        <taxon>Bacillaceae</taxon>
        <taxon>Psychrobacillus</taxon>
    </lineage>
</organism>
<protein>
    <submittedName>
        <fullName evidence="2">GNAT family N-acetyltransferase</fullName>
    </submittedName>
</protein>
<keyword evidence="3" id="KW-1185">Reference proteome</keyword>
<dbReference type="Pfam" id="PF00583">
    <property type="entry name" value="Acetyltransf_1"/>
    <property type="match status" value="1"/>
</dbReference>
<dbReference type="GO" id="GO:0016747">
    <property type="term" value="F:acyltransferase activity, transferring groups other than amino-acyl groups"/>
    <property type="evidence" value="ECO:0007669"/>
    <property type="project" value="InterPro"/>
</dbReference>
<dbReference type="RefSeq" id="WP_269922706.1">
    <property type="nucleotide sequence ID" value="NZ_CP189791.1"/>
</dbReference>
<sequence>MKLSILEQAEIKTLTSRLNAIQSIPGNPMGVHQLVKGTTHAFAVKHIPGPAFNTVRGLNEQVLSHIEEIFGFYENLSINFRVEIAPTNSSEKLLRKLAELGFYQSGFHASFIGEVKGFKSQSMPSSLDIRPLGKNDFDLFASIYVAAFGLPTFIQEGIKQNNEILFEVPGWEFYIAYKQDVPVGVAVLNVQEEIATLAAAATLPGYRNMGVHSALLKKRVEIAIEKGARYITSEATYGSGSHRNMERAGLKLAYTKAIWTKL</sequence>
<accession>A0A9X3LB04</accession>
<dbReference type="PROSITE" id="PS51186">
    <property type="entry name" value="GNAT"/>
    <property type="match status" value="1"/>
</dbReference>
<dbReference type="EMBL" id="JAMKBI010000011">
    <property type="protein sequence ID" value="MCZ8534568.1"/>
    <property type="molecule type" value="Genomic_DNA"/>
</dbReference>
<dbReference type="AlphaFoldDB" id="A0A9X3LB04"/>
<dbReference type="Proteomes" id="UP001152172">
    <property type="component" value="Unassembled WGS sequence"/>
</dbReference>
<dbReference type="InterPro" id="IPR000182">
    <property type="entry name" value="GNAT_dom"/>
</dbReference>
<dbReference type="SUPFAM" id="SSF55729">
    <property type="entry name" value="Acyl-CoA N-acyltransferases (Nat)"/>
    <property type="match status" value="1"/>
</dbReference>
<proteinExistence type="predicted"/>
<comment type="caution">
    <text evidence="2">The sequence shown here is derived from an EMBL/GenBank/DDBJ whole genome shotgun (WGS) entry which is preliminary data.</text>
</comment>
<feature type="domain" description="N-acetyltransferase" evidence="1">
    <location>
        <begin position="127"/>
        <end position="262"/>
    </location>
</feature>
<dbReference type="CDD" id="cd04301">
    <property type="entry name" value="NAT_SF"/>
    <property type="match status" value="1"/>
</dbReference>
<name>A0A9X3LB04_9BACI</name>
<reference evidence="2" key="1">
    <citation type="submission" date="2022-05" db="EMBL/GenBank/DDBJ databases">
        <authorList>
            <person name="Colautti A."/>
            <person name="Iacumin L."/>
        </authorList>
    </citation>
    <scope>NUCLEOTIDE SEQUENCE</scope>
    <source>
        <strain evidence="2">DSM 30747</strain>
    </source>
</reference>
<evidence type="ECO:0000259" key="1">
    <source>
        <dbReference type="PROSITE" id="PS51186"/>
    </source>
</evidence>
<evidence type="ECO:0000313" key="3">
    <source>
        <dbReference type="Proteomes" id="UP001152172"/>
    </source>
</evidence>
<dbReference type="Gene3D" id="3.40.630.30">
    <property type="match status" value="1"/>
</dbReference>
<gene>
    <name evidence="2" type="ORF">M9R61_14755</name>
</gene>
<evidence type="ECO:0000313" key="2">
    <source>
        <dbReference type="EMBL" id="MCZ8534568.1"/>
    </source>
</evidence>
<dbReference type="InterPro" id="IPR016181">
    <property type="entry name" value="Acyl_CoA_acyltransferase"/>
</dbReference>